<dbReference type="VEuPathDB" id="VectorBase:ASIC003661"/>
<evidence type="ECO:0000313" key="2">
    <source>
        <dbReference type="EnsemblMetazoa" id="ASIC003661-PA"/>
    </source>
</evidence>
<evidence type="ECO:0000313" key="1">
    <source>
        <dbReference type="EMBL" id="KFB36524.1"/>
    </source>
</evidence>
<organism evidence="1">
    <name type="scientific">Anopheles sinensis</name>
    <name type="common">Mosquito</name>
    <dbReference type="NCBI Taxonomy" id="74873"/>
    <lineage>
        <taxon>Eukaryota</taxon>
        <taxon>Metazoa</taxon>
        <taxon>Ecdysozoa</taxon>
        <taxon>Arthropoda</taxon>
        <taxon>Hexapoda</taxon>
        <taxon>Insecta</taxon>
        <taxon>Pterygota</taxon>
        <taxon>Neoptera</taxon>
        <taxon>Endopterygota</taxon>
        <taxon>Diptera</taxon>
        <taxon>Nematocera</taxon>
        <taxon>Culicoidea</taxon>
        <taxon>Culicidae</taxon>
        <taxon>Anophelinae</taxon>
        <taxon>Anopheles</taxon>
    </lineage>
</organism>
<keyword evidence="3" id="KW-1185">Reference proteome</keyword>
<name>A0A084VEY0_ANOSI</name>
<dbReference type="EMBL" id="KE524784">
    <property type="protein sequence ID" value="KFB36524.1"/>
    <property type="molecule type" value="Genomic_DNA"/>
</dbReference>
<sequence length="84" mass="9637">MSWTNGADRSDEIEAVKLDQGADFEWKLSMLFPTWVRLVFRQACRRLPETARPACRDRDDDNHYRMVTAPGGGKENGLAGPRWL</sequence>
<dbReference type="AlphaFoldDB" id="A0A084VEY0"/>
<reference evidence="2" key="2">
    <citation type="submission" date="2020-05" db="UniProtKB">
        <authorList>
            <consortium name="EnsemblMetazoa"/>
        </authorList>
    </citation>
    <scope>IDENTIFICATION</scope>
</reference>
<reference evidence="1 3" key="1">
    <citation type="journal article" date="2014" name="BMC Genomics">
        <title>Genome sequence of Anopheles sinensis provides insight into genetics basis of mosquito competence for malaria parasites.</title>
        <authorList>
            <person name="Zhou D."/>
            <person name="Zhang D."/>
            <person name="Ding G."/>
            <person name="Shi L."/>
            <person name="Hou Q."/>
            <person name="Ye Y."/>
            <person name="Xu Y."/>
            <person name="Zhou H."/>
            <person name="Xiong C."/>
            <person name="Li S."/>
            <person name="Yu J."/>
            <person name="Hong S."/>
            <person name="Yu X."/>
            <person name="Zou P."/>
            <person name="Chen C."/>
            <person name="Chang X."/>
            <person name="Wang W."/>
            <person name="Lv Y."/>
            <person name="Sun Y."/>
            <person name="Ma L."/>
            <person name="Shen B."/>
            <person name="Zhu C."/>
        </authorList>
    </citation>
    <scope>NUCLEOTIDE SEQUENCE [LARGE SCALE GENOMIC DNA]</scope>
</reference>
<evidence type="ECO:0000313" key="3">
    <source>
        <dbReference type="Proteomes" id="UP000030765"/>
    </source>
</evidence>
<accession>A0A084VEY0</accession>
<dbReference type="EMBL" id="ATLV01012345">
    <property type="status" value="NOT_ANNOTATED_CDS"/>
    <property type="molecule type" value="Genomic_DNA"/>
</dbReference>
<gene>
    <name evidence="1" type="ORF">ZHAS_00003661</name>
</gene>
<dbReference type="EnsemblMetazoa" id="ASIC003661-RA">
    <property type="protein sequence ID" value="ASIC003661-PA"/>
    <property type="gene ID" value="ASIC003661"/>
</dbReference>
<proteinExistence type="predicted"/>
<dbReference type="Proteomes" id="UP000030765">
    <property type="component" value="Unassembled WGS sequence"/>
</dbReference>
<protein>
    <submittedName>
        <fullName evidence="1 2">Uncharacterized protein</fullName>
    </submittedName>
</protein>